<accession>A0A8S5UH03</accession>
<proteinExistence type="predicted"/>
<evidence type="ECO:0000313" key="1">
    <source>
        <dbReference type="EMBL" id="DAF93707.1"/>
    </source>
</evidence>
<dbReference type="EMBL" id="BK016086">
    <property type="protein sequence ID" value="DAF93707.1"/>
    <property type="molecule type" value="Genomic_DNA"/>
</dbReference>
<name>A0A8S5UH03_9CAUD</name>
<organism evidence="1">
    <name type="scientific">Myoviridae sp. ctshb19</name>
    <dbReference type="NCBI Taxonomy" id="2825194"/>
    <lineage>
        <taxon>Viruses</taxon>
        <taxon>Duplodnaviria</taxon>
        <taxon>Heunggongvirae</taxon>
        <taxon>Uroviricota</taxon>
        <taxon>Caudoviricetes</taxon>
    </lineage>
</organism>
<sequence length="110" mass="12544">MKMAFVYVPDDGVYPDDVLARYQNTRISQASNVVMFTPESVDGATTADNVREFRKEVAAYTNATDDPVLVAVDTADLSLLRNVVFEMIEHRLPVVFELDDDQRRIVRFEK</sequence>
<protein>
    <submittedName>
        <fullName evidence="1">Uncharacterized protein</fullName>
    </submittedName>
</protein>
<reference evidence="1" key="1">
    <citation type="journal article" date="2021" name="Proc. Natl. Acad. Sci. U.S.A.">
        <title>A Catalog of Tens of Thousands of Viruses from Human Metagenomes Reveals Hidden Associations with Chronic Diseases.</title>
        <authorList>
            <person name="Tisza M.J."/>
            <person name="Buck C.B."/>
        </authorList>
    </citation>
    <scope>NUCLEOTIDE SEQUENCE</scope>
    <source>
        <strain evidence="1">Ctshb19</strain>
    </source>
</reference>